<feature type="domain" description="RNA polymerase sigma-70" evidence="7">
    <location>
        <begin position="313"/>
        <end position="339"/>
    </location>
</feature>
<dbReference type="InterPro" id="IPR007630">
    <property type="entry name" value="RNA_pol_sigma70_r4"/>
</dbReference>
<dbReference type="InterPro" id="IPR007624">
    <property type="entry name" value="RNA_pol_sigma70_r3"/>
</dbReference>
<dbReference type="InterPro" id="IPR036388">
    <property type="entry name" value="WH-like_DNA-bd_sf"/>
</dbReference>
<accession>A0A3B0WP58</accession>
<dbReference type="GO" id="GO:0003677">
    <property type="term" value="F:DNA binding"/>
    <property type="evidence" value="ECO:0007669"/>
    <property type="project" value="UniProtKB-KW"/>
</dbReference>
<dbReference type="EMBL" id="UOFE01000040">
    <property type="protein sequence ID" value="VAW54390.1"/>
    <property type="molecule type" value="Genomic_DNA"/>
</dbReference>
<keyword evidence="5" id="KW-0804">Transcription</keyword>
<dbReference type="InterPro" id="IPR014284">
    <property type="entry name" value="RNA_pol_sigma-70_dom"/>
</dbReference>
<name>A0A3B0WP58_9ZZZZ</name>
<keyword evidence="4" id="KW-0238">DNA-binding</keyword>
<dbReference type="InterPro" id="IPR009042">
    <property type="entry name" value="RNA_pol_sigma70_r1_2"/>
</dbReference>
<proteinExistence type="inferred from homology"/>
<evidence type="ECO:0000259" key="7">
    <source>
        <dbReference type="PROSITE" id="PS00716"/>
    </source>
</evidence>
<dbReference type="PROSITE" id="PS00715">
    <property type="entry name" value="SIGMA70_1"/>
    <property type="match status" value="1"/>
</dbReference>
<dbReference type="GO" id="GO:0016987">
    <property type="term" value="F:sigma factor activity"/>
    <property type="evidence" value="ECO:0007669"/>
    <property type="project" value="UniProtKB-KW"/>
</dbReference>
<reference evidence="8" key="1">
    <citation type="submission" date="2018-06" db="EMBL/GenBank/DDBJ databases">
        <authorList>
            <person name="Zhirakovskaya E."/>
        </authorList>
    </citation>
    <scope>NUCLEOTIDE SEQUENCE</scope>
</reference>
<dbReference type="Pfam" id="PF00140">
    <property type="entry name" value="Sigma70_r1_2"/>
    <property type="match status" value="1"/>
</dbReference>
<dbReference type="Pfam" id="PF04542">
    <property type="entry name" value="Sigma70_r2"/>
    <property type="match status" value="1"/>
</dbReference>
<dbReference type="PANTHER" id="PTHR30603">
    <property type="entry name" value="RNA POLYMERASE SIGMA FACTOR RPO"/>
    <property type="match status" value="1"/>
</dbReference>
<dbReference type="PANTHER" id="PTHR30603:SF67">
    <property type="entry name" value="RNA POLYMERASE SIGMA FACTOR RPOS"/>
    <property type="match status" value="1"/>
</dbReference>
<dbReference type="Gene3D" id="1.10.601.10">
    <property type="entry name" value="RNA Polymerase Primary Sigma Factor"/>
    <property type="match status" value="1"/>
</dbReference>
<dbReference type="SUPFAM" id="SSF88659">
    <property type="entry name" value="Sigma3 and sigma4 domains of RNA polymerase sigma factors"/>
    <property type="match status" value="2"/>
</dbReference>
<protein>
    <submittedName>
        <fullName evidence="8">RNA polymerase sigma factor RpoS</fullName>
    </submittedName>
</protein>
<evidence type="ECO:0000256" key="1">
    <source>
        <dbReference type="ARBA" id="ARBA00022490"/>
    </source>
</evidence>
<feature type="domain" description="RNA polymerase sigma-70" evidence="6">
    <location>
        <begin position="144"/>
        <end position="157"/>
    </location>
</feature>
<dbReference type="PRINTS" id="PR00046">
    <property type="entry name" value="SIGMA70FCT"/>
</dbReference>
<evidence type="ECO:0000256" key="5">
    <source>
        <dbReference type="ARBA" id="ARBA00023163"/>
    </source>
</evidence>
<dbReference type="InterPro" id="IPR007627">
    <property type="entry name" value="RNA_pol_sigma70_r2"/>
</dbReference>
<dbReference type="Gene3D" id="1.10.10.10">
    <property type="entry name" value="Winged helix-like DNA-binding domain superfamily/Winged helix DNA-binding domain"/>
    <property type="match status" value="2"/>
</dbReference>
<dbReference type="Pfam" id="PF04539">
    <property type="entry name" value="Sigma70_r3"/>
    <property type="match status" value="1"/>
</dbReference>
<gene>
    <name evidence="8" type="ORF">MNBD_GAMMA05-934</name>
</gene>
<dbReference type="HAMAP" id="MF_00959">
    <property type="entry name" value="Sigma70_RpoS"/>
    <property type="match status" value="1"/>
</dbReference>
<dbReference type="InterPro" id="IPR013325">
    <property type="entry name" value="RNA_pol_sigma_r2"/>
</dbReference>
<dbReference type="InterPro" id="IPR012761">
    <property type="entry name" value="RNA_pol_sigma_RpoS"/>
</dbReference>
<dbReference type="FunFam" id="1.10.601.10:FF:000001">
    <property type="entry name" value="RNA polymerase sigma factor SigA"/>
    <property type="match status" value="1"/>
</dbReference>
<dbReference type="InterPro" id="IPR050239">
    <property type="entry name" value="Sigma-70_RNA_pol_init_factors"/>
</dbReference>
<dbReference type="NCBIfam" id="TIGR02394">
    <property type="entry name" value="rpoS_proteo"/>
    <property type="match status" value="1"/>
</dbReference>
<dbReference type="NCBIfam" id="TIGR02937">
    <property type="entry name" value="sigma70-ECF"/>
    <property type="match status" value="1"/>
</dbReference>
<evidence type="ECO:0000259" key="6">
    <source>
        <dbReference type="PROSITE" id="PS00715"/>
    </source>
</evidence>
<dbReference type="AlphaFoldDB" id="A0A3B0WP58"/>
<dbReference type="InterPro" id="IPR000943">
    <property type="entry name" value="RNA_pol_sigma70"/>
</dbReference>
<keyword evidence="3" id="KW-0731">Sigma factor</keyword>
<dbReference type="Pfam" id="PF04545">
    <property type="entry name" value="Sigma70_r4"/>
    <property type="match status" value="1"/>
</dbReference>
<keyword evidence="1" id="KW-0963">Cytoplasm</keyword>
<evidence type="ECO:0000256" key="2">
    <source>
        <dbReference type="ARBA" id="ARBA00023015"/>
    </source>
</evidence>
<keyword evidence="2" id="KW-0805">Transcription regulation</keyword>
<dbReference type="PROSITE" id="PS00716">
    <property type="entry name" value="SIGMA70_2"/>
    <property type="match status" value="1"/>
</dbReference>
<evidence type="ECO:0000313" key="8">
    <source>
        <dbReference type="EMBL" id="VAW54390.1"/>
    </source>
</evidence>
<sequence length="356" mass="40687">MREAIADSKEDLDTGVLMMQDIDDVEQDDVDRVSTKKKKTGTAKKAAGTVKKATAKKATAKKAATKKVDVDPDAKVNRKELDATRLYLREIEGSPLLTAEEEVFYSRKALKGDMDARKKMIECNLRLVVKIARRYMNRGLALLDLIEEGNLGLIRAVEKFDPEKGFRFSTYATWWIRQTIERALMNQTRTIRLPIHVIKELNVYLRAARELEQTMDTEPTADDIAKMLNKPVANVEKMLGLRDRVTSVDVPVGKENDRPLLEIVADERVPAPPEMLQNDDVMANLGVWLDQLDTKQREVLVRRFGLNNHERTTLEDVGKELGVTRERVRQIQMDALKQLRKILENQGFSEELLFQD</sequence>
<evidence type="ECO:0000256" key="4">
    <source>
        <dbReference type="ARBA" id="ARBA00023125"/>
    </source>
</evidence>
<dbReference type="GO" id="GO:0006352">
    <property type="term" value="P:DNA-templated transcription initiation"/>
    <property type="evidence" value="ECO:0007669"/>
    <property type="project" value="InterPro"/>
</dbReference>
<dbReference type="InterPro" id="IPR013324">
    <property type="entry name" value="RNA_pol_sigma_r3/r4-like"/>
</dbReference>
<dbReference type="CDD" id="cd06171">
    <property type="entry name" value="Sigma70_r4"/>
    <property type="match status" value="1"/>
</dbReference>
<dbReference type="SUPFAM" id="SSF88946">
    <property type="entry name" value="Sigma2 domain of RNA polymerase sigma factors"/>
    <property type="match status" value="1"/>
</dbReference>
<organism evidence="8">
    <name type="scientific">hydrothermal vent metagenome</name>
    <dbReference type="NCBI Taxonomy" id="652676"/>
    <lineage>
        <taxon>unclassified sequences</taxon>
        <taxon>metagenomes</taxon>
        <taxon>ecological metagenomes</taxon>
    </lineage>
</organism>
<dbReference type="NCBIfam" id="NF004207">
    <property type="entry name" value="PRK05657.1"/>
    <property type="match status" value="1"/>
</dbReference>
<evidence type="ECO:0000256" key="3">
    <source>
        <dbReference type="ARBA" id="ARBA00023082"/>
    </source>
</evidence>